<dbReference type="Gene3D" id="3.30.70.600">
    <property type="entry name" value="Ribosomal protein S10 domain"/>
    <property type="match status" value="1"/>
</dbReference>
<dbReference type="InterPro" id="IPR036838">
    <property type="entry name" value="Ribosomal_uS10_dom_sf"/>
</dbReference>
<dbReference type="SUPFAM" id="SSF54999">
    <property type="entry name" value="Ribosomal protein S10"/>
    <property type="match status" value="1"/>
</dbReference>
<dbReference type="AlphaFoldDB" id="A0A367ZKU7"/>
<keyword evidence="2 4" id="KW-0689">Ribosomal protein</keyword>
<dbReference type="Pfam" id="PF00338">
    <property type="entry name" value="Ribosomal_S10"/>
    <property type="match status" value="1"/>
</dbReference>
<dbReference type="PANTHER" id="PTHR11700">
    <property type="entry name" value="30S RIBOSOMAL PROTEIN S10 FAMILY MEMBER"/>
    <property type="match status" value="1"/>
</dbReference>
<comment type="caution">
    <text evidence="6">The sequence shown here is derived from an EMBL/GenBank/DDBJ whole genome shotgun (WGS) entry which is preliminary data.</text>
</comment>
<dbReference type="GO" id="GO:0006412">
    <property type="term" value="P:translation"/>
    <property type="evidence" value="ECO:0007669"/>
    <property type="project" value="UniProtKB-UniRule"/>
</dbReference>
<dbReference type="NCBIfam" id="TIGR01049">
    <property type="entry name" value="rpsJ_bact"/>
    <property type="match status" value="1"/>
</dbReference>
<dbReference type="InterPro" id="IPR027486">
    <property type="entry name" value="Ribosomal_uS10_dom"/>
</dbReference>
<evidence type="ECO:0000313" key="7">
    <source>
        <dbReference type="Proteomes" id="UP000252355"/>
    </source>
</evidence>
<sequence>MAKQKMRLSLKAFDHRLLDQSVARICDTVKRTGTRISGPIPMPTEIRKYTVLRSPFVNKDSREQFEMRIHKRNIDLYSPSSQTVDSLMNMDLPSGVNIEIKML</sequence>
<dbReference type="GO" id="GO:1990904">
    <property type="term" value="C:ribonucleoprotein complex"/>
    <property type="evidence" value="ECO:0007669"/>
    <property type="project" value="UniProtKB-KW"/>
</dbReference>
<evidence type="ECO:0000256" key="2">
    <source>
        <dbReference type="ARBA" id="ARBA00022980"/>
    </source>
</evidence>
<dbReference type="GO" id="GO:0000049">
    <property type="term" value="F:tRNA binding"/>
    <property type="evidence" value="ECO:0007669"/>
    <property type="project" value="UniProtKB-UniRule"/>
</dbReference>
<keyword evidence="3 4" id="KW-0687">Ribonucleoprotein</keyword>
<comment type="subunit">
    <text evidence="4">Part of the 30S ribosomal subunit.</text>
</comment>
<name>A0A367ZKU7_9BACT</name>
<accession>A0A367ZKU7</accession>
<protein>
    <recommendedName>
        <fullName evidence="4">Small ribosomal subunit protein uS10</fullName>
    </recommendedName>
</protein>
<evidence type="ECO:0000259" key="5">
    <source>
        <dbReference type="SMART" id="SM01403"/>
    </source>
</evidence>
<dbReference type="FunFam" id="3.30.70.600:FF:000003">
    <property type="entry name" value="30S ribosomal protein S10"/>
    <property type="match status" value="1"/>
</dbReference>
<evidence type="ECO:0000256" key="3">
    <source>
        <dbReference type="ARBA" id="ARBA00023274"/>
    </source>
</evidence>
<dbReference type="GO" id="GO:0005840">
    <property type="term" value="C:ribosome"/>
    <property type="evidence" value="ECO:0007669"/>
    <property type="project" value="UniProtKB-KW"/>
</dbReference>
<evidence type="ECO:0000256" key="1">
    <source>
        <dbReference type="ARBA" id="ARBA00007102"/>
    </source>
</evidence>
<dbReference type="EMBL" id="QOQW01000022">
    <property type="protein sequence ID" value="RCK78477.1"/>
    <property type="molecule type" value="Genomic_DNA"/>
</dbReference>
<dbReference type="PROSITE" id="PS00361">
    <property type="entry name" value="RIBOSOMAL_S10"/>
    <property type="match status" value="1"/>
</dbReference>
<comment type="function">
    <text evidence="4">Involved in the binding of tRNA to the ribosomes.</text>
</comment>
<feature type="domain" description="Small ribosomal subunit protein uS10" evidence="5">
    <location>
        <begin position="7"/>
        <end position="101"/>
    </location>
</feature>
<proteinExistence type="inferred from homology"/>
<dbReference type="GO" id="GO:0003735">
    <property type="term" value="F:structural constituent of ribosome"/>
    <property type="evidence" value="ECO:0007669"/>
    <property type="project" value="InterPro"/>
</dbReference>
<evidence type="ECO:0000313" key="6">
    <source>
        <dbReference type="EMBL" id="RCK78477.1"/>
    </source>
</evidence>
<dbReference type="SMART" id="SM01403">
    <property type="entry name" value="Ribosomal_S10"/>
    <property type="match status" value="1"/>
</dbReference>
<reference evidence="6 7" key="1">
    <citation type="submission" date="2018-05" db="EMBL/GenBank/DDBJ databases">
        <title>A metagenomic window into the 2 km-deep terrestrial subsurface aquifer revealed taxonomically and functionally diverse microbial community comprising novel uncultured bacterial lineages.</title>
        <authorList>
            <person name="Kadnikov V.V."/>
            <person name="Mardanov A.V."/>
            <person name="Beletsky A.V."/>
            <person name="Banks D."/>
            <person name="Pimenov N.V."/>
            <person name="Frank Y.A."/>
            <person name="Karnachuk O.V."/>
            <person name="Ravin N.V."/>
        </authorList>
    </citation>
    <scope>NUCLEOTIDE SEQUENCE [LARGE SCALE GENOMIC DNA]</scope>
    <source>
        <strain evidence="6">BY5</strain>
    </source>
</reference>
<organism evidence="6 7">
    <name type="scientific">Candidatus Ozemobacter sibiricus</name>
    <dbReference type="NCBI Taxonomy" id="2268124"/>
    <lineage>
        <taxon>Bacteria</taxon>
        <taxon>Candidatus Ozemobacteria</taxon>
        <taxon>Candidatus Ozemobacterales</taxon>
        <taxon>Candidatus Ozemobacteraceae</taxon>
        <taxon>Candidatus Ozemobacter</taxon>
    </lineage>
</organism>
<dbReference type="NCBIfam" id="NF001861">
    <property type="entry name" value="PRK00596.1"/>
    <property type="match status" value="1"/>
</dbReference>
<evidence type="ECO:0000256" key="4">
    <source>
        <dbReference type="HAMAP-Rule" id="MF_00508"/>
    </source>
</evidence>
<gene>
    <name evidence="4" type="primary">rpsJ</name>
    <name evidence="6" type="ORF">OZSIB_1397</name>
</gene>
<dbReference type="PRINTS" id="PR00971">
    <property type="entry name" value="RIBOSOMALS10"/>
</dbReference>
<dbReference type="InterPro" id="IPR018268">
    <property type="entry name" value="Ribosomal_uS10_CS"/>
</dbReference>
<dbReference type="InterPro" id="IPR001848">
    <property type="entry name" value="Ribosomal_uS10"/>
</dbReference>
<comment type="similarity">
    <text evidence="1 4">Belongs to the universal ribosomal protein uS10 family.</text>
</comment>
<dbReference type="Proteomes" id="UP000252355">
    <property type="component" value="Unassembled WGS sequence"/>
</dbReference>
<dbReference type="HAMAP" id="MF_00508">
    <property type="entry name" value="Ribosomal_uS10"/>
    <property type="match status" value="1"/>
</dbReference>